<dbReference type="Proteomes" id="UP001560685">
    <property type="component" value="Unassembled WGS sequence"/>
</dbReference>
<gene>
    <name evidence="4" type="ORF">ABFZ84_13240</name>
</gene>
<dbReference type="InterPro" id="IPR012373">
    <property type="entry name" value="Ferrdict_sens_TM"/>
</dbReference>
<dbReference type="InterPro" id="IPR006860">
    <property type="entry name" value="FecR"/>
</dbReference>
<evidence type="ECO:0000313" key="4">
    <source>
        <dbReference type="EMBL" id="MEX6634514.1"/>
    </source>
</evidence>
<organism evidence="4 5">
    <name type="scientific">Hyphococcus lacteus</name>
    <dbReference type="NCBI Taxonomy" id="3143536"/>
    <lineage>
        <taxon>Bacteria</taxon>
        <taxon>Pseudomonadati</taxon>
        <taxon>Pseudomonadota</taxon>
        <taxon>Alphaproteobacteria</taxon>
        <taxon>Parvularculales</taxon>
        <taxon>Parvularculaceae</taxon>
        <taxon>Hyphococcus</taxon>
    </lineage>
</organism>
<evidence type="ECO:0000259" key="3">
    <source>
        <dbReference type="Pfam" id="PF16344"/>
    </source>
</evidence>
<evidence type="ECO:0000313" key="5">
    <source>
        <dbReference type="Proteomes" id="UP001560685"/>
    </source>
</evidence>
<name>A0ABV3Z925_9PROT</name>
<keyword evidence="5" id="KW-1185">Reference proteome</keyword>
<dbReference type="InterPro" id="IPR032508">
    <property type="entry name" value="FecR_C"/>
</dbReference>
<dbReference type="RefSeq" id="WP_369314495.1">
    <property type="nucleotide sequence ID" value="NZ_JBEHZE010000001.1"/>
</dbReference>
<feature type="domain" description="Protein FecR C-terminal" evidence="3">
    <location>
        <begin position="272"/>
        <end position="340"/>
    </location>
</feature>
<feature type="domain" description="FecR N-terminal" evidence="2">
    <location>
        <begin position="19"/>
        <end position="59"/>
    </location>
</feature>
<dbReference type="Gene3D" id="3.55.50.30">
    <property type="match status" value="1"/>
</dbReference>
<protein>
    <submittedName>
        <fullName evidence="4">FecR domain-containing protein</fullName>
    </submittedName>
</protein>
<reference evidence="4 5" key="1">
    <citation type="submission" date="2024-05" db="EMBL/GenBank/DDBJ databases">
        <title>Three bacterial strains, DH-69, EH-24, and ECK-19 isolated from coastal sediments.</title>
        <authorList>
            <person name="Ye Y.-Q."/>
            <person name="Du Z.-J."/>
        </authorList>
    </citation>
    <scope>NUCLEOTIDE SEQUENCE [LARGE SCALE GENOMIC DNA]</scope>
    <source>
        <strain evidence="4 5">ECK-19</strain>
    </source>
</reference>
<dbReference type="Pfam" id="PF16220">
    <property type="entry name" value="DUF4880"/>
    <property type="match status" value="1"/>
</dbReference>
<dbReference type="PANTHER" id="PTHR30273">
    <property type="entry name" value="PERIPLASMIC SIGNAL SENSOR AND SIGMA FACTOR ACTIVATOR FECR-RELATED"/>
    <property type="match status" value="1"/>
</dbReference>
<sequence length="344" mass="37222">MSESNKIVAFPNRAELDAAAAAWLTRLDRDEVSSEDQLAFRSWMAESEHHKAAFDRIAKFWDGLGALKELEDIALSAADSQPSKGPLINRRAAFAMAASVAMVVGVGGVVQLYSSMPDQYVTAIGEQRTIRLVDGSEVQLNTDTQIVVNIDKTSRQILLKRGEAHFVVATDPKRPFSVHAGQGVFTAVGTAYTVRLRPTAEVEVTVAEGRIAMAPEVVDKTPVGTTIVKDQMLQGTALDAGQNAVFTDKVESIIAIEPNVLTRKASWRLGLLAYEGEPLSEVIKDISRYTELNIEISDADLQSLPVGGTFRVGEIDALFDALEVTFGLDVEYVGGKSIKISRAS</sequence>
<evidence type="ECO:0000259" key="1">
    <source>
        <dbReference type="Pfam" id="PF04773"/>
    </source>
</evidence>
<proteinExistence type="predicted"/>
<dbReference type="Gene3D" id="2.60.120.1440">
    <property type="match status" value="1"/>
</dbReference>
<dbReference type="PIRSF" id="PIRSF018266">
    <property type="entry name" value="FecR"/>
    <property type="match status" value="1"/>
</dbReference>
<accession>A0ABV3Z925</accession>
<evidence type="ECO:0000259" key="2">
    <source>
        <dbReference type="Pfam" id="PF16220"/>
    </source>
</evidence>
<dbReference type="EMBL" id="JBEHZE010000001">
    <property type="protein sequence ID" value="MEX6634514.1"/>
    <property type="molecule type" value="Genomic_DNA"/>
</dbReference>
<dbReference type="Pfam" id="PF04773">
    <property type="entry name" value="FecR"/>
    <property type="match status" value="1"/>
</dbReference>
<dbReference type="PANTHER" id="PTHR30273:SF2">
    <property type="entry name" value="PROTEIN FECR"/>
    <property type="match status" value="1"/>
</dbReference>
<dbReference type="InterPro" id="IPR032623">
    <property type="entry name" value="FecR_N"/>
</dbReference>
<dbReference type="Pfam" id="PF16344">
    <property type="entry name" value="FecR_C"/>
    <property type="match status" value="1"/>
</dbReference>
<feature type="domain" description="FecR protein" evidence="1">
    <location>
        <begin position="118"/>
        <end position="211"/>
    </location>
</feature>
<comment type="caution">
    <text evidence="4">The sequence shown here is derived from an EMBL/GenBank/DDBJ whole genome shotgun (WGS) entry which is preliminary data.</text>
</comment>